<keyword evidence="6" id="KW-0723">Serine/threonine-protein kinase</keyword>
<evidence type="ECO:0000256" key="12">
    <source>
        <dbReference type="ARBA" id="ARBA00033194"/>
    </source>
</evidence>
<evidence type="ECO:0000256" key="15">
    <source>
        <dbReference type="PROSITE-ProRule" id="PRU10141"/>
    </source>
</evidence>
<evidence type="ECO:0000256" key="10">
    <source>
        <dbReference type="ARBA" id="ARBA00022840"/>
    </source>
</evidence>
<evidence type="ECO:0000256" key="11">
    <source>
        <dbReference type="ARBA" id="ARBA00030980"/>
    </source>
</evidence>
<dbReference type="Pfam" id="PF00069">
    <property type="entry name" value="Pkinase"/>
    <property type="match status" value="1"/>
</dbReference>
<dbReference type="KEGG" id="pchm:VFPPC_02203"/>
<dbReference type="Gene3D" id="3.30.200.20">
    <property type="entry name" value="Phosphorylase Kinase, domain 1"/>
    <property type="match status" value="1"/>
</dbReference>
<gene>
    <name evidence="17" type="ORF">VFPPC_02203</name>
</gene>
<dbReference type="InterPro" id="IPR051175">
    <property type="entry name" value="CLK_kinases"/>
</dbReference>
<dbReference type="Gene3D" id="1.10.510.10">
    <property type="entry name" value="Transferase(Phosphotransferase) domain 1"/>
    <property type="match status" value="1"/>
</dbReference>
<dbReference type="PROSITE" id="PS50011">
    <property type="entry name" value="PROTEIN_KINASE_DOM"/>
    <property type="match status" value="1"/>
</dbReference>
<dbReference type="STRING" id="1380566.A0A179F7X4"/>
<reference evidence="17 18" key="1">
    <citation type="journal article" date="2016" name="PLoS Pathog.">
        <title>Biosynthesis of antibiotic leucinostatins in bio-control fungus Purpureocillium lilacinum and their inhibition on phytophthora revealed by genome mining.</title>
        <authorList>
            <person name="Wang G."/>
            <person name="Liu Z."/>
            <person name="Lin R."/>
            <person name="Li E."/>
            <person name="Mao Z."/>
            <person name="Ling J."/>
            <person name="Yang Y."/>
            <person name="Yin W.B."/>
            <person name="Xie B."/>
        </authorList>
    </citation>
    <scope>NUCLEOTIDE SEQUENCE [LARGE SCALE GENOMIC DNA]</scope>
    <source>
        <strain evidence="17">170</strain>
    </source>
</reference>
<sequence length="417" mass="46850">MSPETPPPFQYRQPLMPCVEDVEKYAPGGYHPVDIGDTIRNGEQAYEVIHKLGHGGFSTVWLVRSSAPSPSYYAMKILCAEPLDVADGELSVLQHLRTVAGPGHPNVVVLYDSFTISGPNGKHRCLTFPVLGPSLQKVNVSTALSRSMRHQICQQVASAIAFLHHYGVCHGDLTVSNIVFDLPDIQSMSLARIYELLGPVKTENLRLTSGRCSPHAPKQVVQSPHLSSLDYSLLTKIRIIDFGQAFFKDRPPPSLGVPIDFFPPELCFGYLPSAQSDVWQLACVLYQIHTKKVLFPTVFRIFEILIGTIVNYLGPIPQHWKGKFDFDEYGYCEPGQVQDTTEPEWWFEEKRSDKTIDSRVAKDALHLSTRQREEFIRLVYDMVAYEPEKRLSAVEVIRRLRSASFLEEDSSESVNGG</sequence>
<comment type="subunit">
    <text evidence="2">Component of the EKC/KEOPS complex composed of at least BUD32, CGI121, GON7, KAE1 and PCC1; the whole complex dimerizes.</text>
</comment>
<dbReference type="PROSITE" id="PS00109">
    <property type="entry name" value="PROTEIN_KINASE_TYR"/>
    <property type="match status" value="1"/>
</dbReference>
<evidence type="ECO:0000256" key="1">
    <source>
        <dbReference type="ARBA" id="ARBA00003747"/>
    </source>
</evidence>
<comment type="catalytic activity">
    <reaction evidence="14">
        <text>L-seryl-[protein] + ATP = O-phospho-L-seryl-[protein] + ADP + H(+)</text>
        <dbReference type="Rhea" id="RHEA:17989"/>
        <dbReference type="Rhea" id="RHEA-COMP:9863"/>
        <dbReference type="Rhea" id="RHEA-COMP:11604"/>
        <dbReference type="ChEBI" id="CHEBI:15378"/>
        <dbReference type="ChEBI" id="CHEBI:29999"/>
        <dbReference type="ChEBI" id="CHEBI:30616"/>
        <dbReference type="ChEBI" id="CHEBI:83421"/>
        <dbReference type="ChEBI" id="CHEBI:456216"/>
        <dbReference type="EC" id="2.7.11.1"/>
    </reaction>
</comment>
<dbReference type="GO" id="GO:0004674">
    <property type="term" value="F:protein serine/threonine kinase activity"/>
    <property type="evidence" value="ECO:0007669"/>
    <property type="project" value="UniProtKB-KW"/>
</dbReference>
<dbReference type="PROSITE" id="PS00107">
    <property type="entry name" value="PROTEIN_KINASE_ATP"/>
    <property type="match status" value="1"/>
</dbReference>
<evidence type="ECO:0000256" key="4">
    <source>
        <dbReference type="ARBA" id="ARBA00013948"/>
    </source>
</evidence>
<proteinExistence type="predicted"/>
<evidence type="ECO:0000256" key="3">
    <source>
        <dbReference type="ARBA" id="ARBA00012513"/>
    </source>
</evidence>
<accession>A0A179F7X4</accession>
<dbReference type="RefSeq" id="XP_018139008.1">
    <property type="nucleotide sequence ID" value="XM_018281891.1"/>
</dbReference>
<name>A0A179F7X4_METCM</name>
<dbReference type="GO" id="GO:0005634">
    <property type="term" value="C:nucleus"/>
    <property type="evidence" value="ECO:0007669"/>
    <property type="project" value="TreeGrafter"/>
</dbReference>
<dbReference type="PANTHER" id="PTHR45646:SF11">
    <property type="entry name" value="SERINE_THREONINE-PROTEIN KINASE DOA"/>
    <property type="match status" value="1"/>
</dbReference>
<dbReference type="Proteomes" id="UP000078397">
    <property type="component" value="Unassembled WGS sequence"/>
</dbReference>
<dbReference type="InterPro" id="IPR017441">
    <property type="entry name" value="Protein_kinase_ATP_BS"/>
</dbReference>
<evidence type="ECO:0000256" key="14">
    <source>
        <dbReference type="ARBA" id="ARBA00048679"/>
    </source>
</evidence>
<keyword evidence="7" id="KW-0808">Transferase</keyword>
<keyword evidence="10 15" id="KW-0067">ATP-binding</keyword>
<dbReference type="OrthoDB" id="5979581at2759"/>
<keyword evidence="18" id="KW-1185">Reference proteome</keyword>
<evidence type="ECO:0000259" key="16">
    <source>
        <dbReference type="PROSITE" id="PS50011"/>
    </source>
</evidence>
<evidence type="ECO:0000256" key="8">
    <source>
        <dbReference type="ARBA" id="ARBA00022741"/>
    </source>
</evidence>
<dbReference type="InterPro" id="IPR000719">
    <property type="entry name" value="Prot_kinase_dom"/>
</dbReference>
<comment type="function">
    <text evidence="1">Component of the EKC/KEOPS complex that is required for the formation of a threonylcarbamoyl group on adenosine at position 37 (t(6)A37) in tRNAs that read codons beginning with adenine. The complex is probably involved in the transfer of the threonylcarbamoyl moiety of threonylcarbamoyl-AMP (TC-AMP) to the N6 group of A37. BUD32 has ATPase activity in the context of the EKC/KEOPS complex and likely plays a supporting role to the catalytic subunit KAE1. The EKC/KEOPS complex also promotes both telomere uncapping and telomere elongation. The complex is required for efficient recruitment of transcriptional coactivators.</text>
</comment>
<evidence type="ECO:0000256" key="6">
    <source>
        <dbReference type="ARBA" id="ARBA00022527"/>
    </source>
</evidence>
<dbReference type="InterPro" id="IPR008266">
    <property type="entry name" value="Tyr_kinase_AS"/>
</dbReference>
<feature type="binding site" evidence="15">
    <location>
        <position position="76"/>
    </location>
    <ligand>
        <name>ATP</name>
        <dbReference type="ChEBI" id="CHEBI:30616"/>
    </ligand>
</feature>
<organism evidence="17 18">
    <name type="scientific">Pochonia chlamydosporia 170</name>
    <dbReference type="NCBI Taxonomy" id="1380566"/>
    <lineage>
        <taxon>Eukaryota</taxon>
        <taxon>Fungi</taxon>
        <taxon>Dikarya</taxon>
        <taxon>Ascomycota</taxon>
        <taxon>Pezizomycotina</taxon>
        <taxon>Sordariomycetes</taxon>
        <taxon>Hypocreomycetidae</taxon>
        <taxon>Hypocreales</taxon>
        <taxon>Clavicipitaceae</taxon>
        <taxon>Pochonia</taxon>
    </lineage>
</organism>
<evidence type="ECO:0000313" key="17">
    <source>
        <dbReference type="EMBL" id="OAQ61199.1"/>
    </source>
</evidence>
<evidence type="ECO:0000313" key="18">
    <source>
        <dbReference type="Proteomes" id="UP000078397"/>
    </source>
</evidence>
<dbReference type="EMBL" id="LSBJ02000001">
    <property type="protein sequence ID" value="OAQ61199.1"/>
    <property type="molecule type" value="Genomic_DNA"/>
</dbReference>
<dbReference type="GO" id="GO:0005524">
    <property type="term" value="F:ATP binding"/>
    <property type="evidence" value="ECO:0007669"/>
    <property type="project" value="UniProtKB-UniRule"/>
</dbReference>
<comment type="caution">
    <text evidence="17">The sequence shown here is derived from an EMBL/GenBank/DDBJ whole genome shotgun (WGS) entry which is preliminary data.</text>
</comment>
<feature type="domain" description="Protein kinase" evidence="16">
    <location>
        <begin position="46"/>
        <end position="406"/>
    </location>
</feature>
<evidence type="ECO:0000256" key="9">
    <source>
        <dbReference type="ARBA" id="ARBA00022777"/>
    </source>
</evidence>
<keyword evidence="9 17" id="KW-0418">Kinase</keyword>
<protein>
    <recommendedName>
        <fullName evidence="5">EKC/KEOPS complex subunit BUD32</fullName>
        <ecNumber evidence="3">2.7.11.1</ecNumber>
    </recommendedName>
    <alternativeName>
        <fullName evidence="11 12">Atypical Serine/threonine protein kinase BUD32</fullName>
    </alternativeName>
    <alternativeName>
        <fullName evidence="4">EKC/KEOPS complex subunit bud32</fullName>
    </alternativeName>
</protein>
<keyword evidence="8 15" id="KW-0547">Nucleotide-binding</keyword>
<dbReference type="PANTHER" id="PTHR45646">
    <property type="entry name" value="SERINE/THREONINE-PROTEIN KINASE DOA-RELATED"/>
    <property type="match status" value="1"/>
</dbReference>
<evidence type="ECO:0000256" key="5">
    <source>
        <dbReference type="ARBA" id="ARBA00019973"/>
    </source>
</evidence>
<evidence type="ECO:0000256" key="13">
    <source>
        <dbReference type="ARBA" id="ARBA00047899"/>
    </source>
</evidence>
<dbReference type="InterPro" id="IPR011009">
    <property type="entry name" value="Kinase-like_dom_sf"/>
</dbReference>
<dbReference type="GeneID" id="28845885"/>
<comment type="catalytic activity">
    <reaction evidence="13">
        <text>L-threonyl-[protein] + ATP = O-phospho-L-threonyl-[protein] + ADP + H(+)</text>
        <dbReference type="Rhea" id="RHEA:46608"/>
        <dbReference type="Rhea" id="RHEA-COMP:11060"/>
        <dbReference type="Rhea" id="RHEA-COMP:11605"/>
        <dbReference type="ChEBI" id="CHEBI:15378"/>
        <dbReference type="ChEBI" id="CHEBI:30013"/>
        <dbReference type="ChEBI" id="CHEBI:30616"/>
        <dbReference type="ChEBI" id="CHEBI:61977"/>
        <dbReference type="ChEBI" id="CHEBI:456216"/>
        <dbReference type="EC" id="2.7.11.1"/>
    </reaction>
</comment>
<dbReference type="SUPFAM" id="SSF56112">
    <property type="entry name" value="Protein kinase-like (PK-like)"/>
    <property type="match status" value="1"/>
</dbReference>
<evidence type="ECO:0000256" key="7">
    <source>
        <dbReference type="ARBA" id="ARBA00022679"/>
    </source>
</evidence>
<dbReference type="AlphaFoldDB" id="A0A179F7X4"/>
<evidence type="ECO:0000256" key="2">
    <source>
        <dbReference type="ARBA" id="ARBA00011534"/>
    </source>
</evidence>
<dbReference type="GO" id="GO:0043484">
    <property type="term" value="P:regulation of RNA splicing"/>
    <property type="evidence" value="ECO:0007669"/>
    <property type="project" value="TreeGrafter"/>
</dbReference>
<dbReference type="EC" id="2.7.11.1" evidence="3"/>